<gene>
    <name evidence="3" type="ORF">ACG0Z3_12360</name>
</gene>
<feature type="region of interest" description="Disordered" evidence="1">
    <location>
        <begin position="42"/>
        <end position="68"/>
    </location>
</feature>
<evidence type="ECO:0000313" key="4">
    <source>
        <dbReference type="Proteomes" id="UP001606301"/>
    </source>
</evidence>
<evidence type="ECO:0000313" key="3">
    <source>
        <dbReference type="EMBL" id="MFG6441471.1"/>
    </source>
</evidence>
<dbReference type="Proteomes" id="UP001606301">
    <property type="component" value="Unassembled WGS sequence"/>
</dbReference>
<dbReference type="EMBL" id="JBIGHW010000006">
    <property type="protein sequence ID" value="MFG6441471.1"/>
    <property type="molecule type" value="Genomic_DNA"/>
</dbReference>
<keyword evidence="4" id="KW-1185">Reference proteome</keyword>
<feature type="chain" id="PRO_5045577299" evidence="2">
    <location>
        <begin position="32"/>
        <end position="144"/>
    </location>
</feature>
<keyword evidence="2" id="KW-0732">Signal</keyword>
<evidence type="ECO:0000256" key="2">
    <source>
        <dbReference type="SAM" id="SignalP"/>
    </source>
</evidence>
<reference evidence="3 4" key="1">
    <citation type="submission" date="2024-08" db="EMBL/GenBank/DDBJ databases">
        <authorList>
            <person name="Lu H."/>
        </authorList>
    </citation>
    <scope>NUCLEOTIDE SEQUENCE [LARGE SCALE GENOMIC DNA]</scope>
    <source>
        <strain evidence="3 4">LKC17W</strain>
    </source>
</reference>
<feature type="signal peptide" evidence="2">
    <location>
        <begin position="1"/>
        <end position="31"/>
    </location>
</feature>
<evidence type="ECO:0000256" key="1">
    <source>
        <dbReference type="SAM" id="MobiDB-lite"/>
    </source>
</evidence>
<proteinExistence type="predicted"/>
<accession>A0ABW7FJE6</accession>
<name>A0ABW7FJE6_9BURK</name>
<protein>
    <submittedName>
        <fullName evidence="3">Uncharacterized protein</fullName>
    </submittedName>
</protein>
<sequence length="144" mass="15610">MNMMMSKFRGRLIRSGVLVALALAAQGAVLAQAVTSEPRLQAAAEAARRDTDPQLNGSPLAGDQASLPSLDDAWGDYERCHWREAFRTFAILADAGDPEAARMAVAMARYGALLYQQNFEVAAQRLDSWRRVSQVRASAAVASK</sequence>
<organism evidence="3 4">
    <name type="scientific">Pelomonas margarita</name>
    <dbReference type="NCBI Taxonomy" id="3299031"/>
    <lineage>
        <taxon>Bacteria</taxon>
        <taxon>Pseudomonadati</taxon>
        <taxon>Pseudomonadota</taxon>
        <taxon>Betaproteobacteria</taxon>
        <taxon>Burkholderiales</taxon>
        <taxon>Sphaerotilaceae</taxon>
        <taxon>Roseateles</taxon>
    </lineage>
</organism>
<comment type="caution">
    <text evidence="3">The sequence shown here is derived from an EMBL/GenBank/DDBJ whole genome shotgun (WGS) entry which is preliminary data.</text>
</comment>
<dbReference type="RefSeq" id="WP_394397795.1">
    <property type="nucleotide sequence ID" value="NZ_JBIGHW010000006.1"/>
</dbReference>